<evidence type="ECO:0000256" key="6">
    <source>
        <dbReference type="ARBA" id="ARBA00025649"/>
    </source>
</evidence>
<keyword evidence="4" id="KW-0813">Transport</keyword>
<reference evidence="9" key="1">
    <citation type="journal article" date="2019" name="Int. J. Syst. Evol. Microbiol.">
        <title>The Global Catalogue of Microorganisms (GCM) 10K type strain sequencing project: providing services to taxonomists for standard genome sequencing and annotation.</title>
        <authorList>
            <consortium name="The Broad Institute Genomics Platform"/>
            <consortium name="The Broad Institute Genome Sequencing Center for Infectious Disease"/>
            <person name="Wu L."/>
            <person name="Ma J."/>
        </authorList>
    </citation>
    <scope>NUCLEOTIDE SEQUENCE [LARGE SCALE GENOMIC DNA]</scope>
    <source>
        <strain evidence="9">CCUG 56698</strain>
    </source>
</reference>
<proteinExistence type="inferred from homology"/>
<dbReference type="InterPro" id="IPR012255">
    <property type="entry name" value="ETF_b"/>
</dbReference>
<dbReference type="EMBL" id="JBHTEF010000001">
    <property type="protein sequence ID" value="MFC7581811.1"/>
    <property type="molecule type" value="Genomic_DNA"/>
</dbReference>
<name>A0ABW2SPN1_9ACTO</name>
<evidence type="ECO:0000256" key="3">
    <source>
        <dbReference type="ARBA" id="ARBA00011355"/>
    </source>
</evidence>
<gene>
    <name evidence="8" type="ORF">ACFQWG_11460</name>
</gene>
<dbReference type="PANTHER" id="PTHR21294">
    <property type="entry name" value="ELECTRON TRANSFER FLAVOPROTEIN BETA-SUBUNIT"/>
    <property type="match status" value="1"/>
</dbReference>
<comment type="similarity">
    <text evidence="2">Belongs to the ETF beta-subunit/FixA family.</text>
</comment>
<keyword evidence="5" id="KW-0249">Electron transport</keyword>
<comment type="cofactor">
    <cofactor evidence="1">
        <name>FAD</name>
        <dbReference type="ChEBI" id="CHEBI:57692"/>
    </cofactor>
</comment>
<dbReference type="Gene3D" id="3.40.50.620">
    <property type="entry name" value="HUPs"/>
    <property type="match status" value="1"/>
</dbReference>
<comment type="subunit">
    <text evidence="3">Heterodimer of an alpha and a beta subunit.</text>
</comment>
<evidence type="ECO:0000259" key="7">
    <source>
        <dbReference type="SMART" id="SM00893"/>
    </source>
</evidence>
<evidence type="ECO:0000313" key="9">
    <source>
        <dbReference type="Proteomes" id="UP001596527"/>
    </source>
</evidence>
<comment type="function">
    <text evidence="6">The electron transfer flavoprotein serves as a specific electron acceptor for other dehydrogenases. It transfers the electrons to the main respiratory chain via ETF-ubiquinone oxidoreductase (ETF dehydrogenase).</text>
</comment>
<accession>A0ABW2SPN1</accession>
<evidence type="ECO:0000256" key="5">
    <source>
        <dbReference type="ARBA" id="ARBA00022982"/>
    </source>
</evidence>
<dbReference type="InterPro" id="IPR014730">
    <property type="entry name" value="ETF_a/b_N"/>
</dbReference>
<comment type="caution">
    <text evidence="8">The sequence shown here is derived from an EMBL/GenBank/DDBJ whole genome shotgun (WGS) entry which is preliminary data.</text>
</comment>
<dbReference type="Pfam" id="PF01012">
    <property type="entry name" value="ETF"/>
    <property type="match status" value="1"/>
</dbReference>
<evidence type="ECO:0000313" key="8">
    <source>
        <dbReference type="EMBL" id="MFC7581811.1"/>
    </source>
</evidence>
<dbReference type="RefSeq" id="WP_380975434.1">
    <property type="nucleotide sequence ID" value="NZ_JBHTEF010000001.1"/>
</dbReference>
<protein>
    <recommendedName>
        <fullName evidence="7">Electron transfer flavoprotein alpha/beta-subunit N-terminal domain-containing protein</fullName>
    </recommendedName>
</protein>
<keyword evidence="9" id="KW-1185">Reference proteome</keyword>
<feature type="domain" description="Electron transfer flavoprotein alpha/beta-subunit N-terminal" evidence="7">
    <location>
        <begin position="21"/>
        <end position="206"/>
    </location>
</feature>
<dbReference type="SMART" id="SM00893">
    <property type="entry name" value="ETF"/>
    <property type="match status" value="1"/>
</dbReference>
<sequence>MDVAIVFKWSRDPQDAAVRADGSVDWRGAKNTPSDDDAAAIAAATALAAATGGQVVGITLGDGDPSWALARGAARVVSVADAPALLDDASTAAALAAAVRRAAPVDVVVMGDMAENPGVAGTLAALLGVPALLHVDSVGIAGEGTRRLEARRTNGSRVETLAVDAPALVAVAAASAEKRTPGMKELLAARKRPVEKVPAADIAAPASDRFEEVASRPPAGHTARIFQGDPAQAATALVAALRADGVL</sequence>
<evidence type="ECO:0000256" key="1">
    <source>
        <dbReference type="ARBA" id="ARBA00001974"/>
    </source>
</evidence>
<dbReference type="SUPFAM" id="SSF52402">
    <property type="entry name" value="Adenine nucleotide alpha hydrolases-like"/>
    <property type="match status" value="1"/>
</dbReference>
<evidence type="ECO:0000256" key="2">
    <source>
        <dbReference type="ARBA" id="ARBA00007557"/>
    </source>
</evidence>
<evidence type="ECO:0000256" key="4">
    <source>
        <dbReference type="ARBA" id="ARBA00022448"/>
    </source>
</evidence>
<dbReference type="PANTHER" id="PTHR21294:SF8">
    <property type="entry name" value="ELECTRON TRANSFER FLAVOPROTEIN SUBUNIT BETA"/>
    <property type="match status" value="1"/>
</dbReference>
<organism evidence="8 9">
    <name type="scientific">Schaalia naturae</name>
    <dbReference type="NCBI Taxonomy" id="635203"/>
    <lineage>
        <taxon>Bacteria</taxon>
        <taxon>Bacillati</taxon>
        <taxon>Actinomycetota</taxon>
        <taxon>Actinomycetes</taxon>
        <taxon>Actinomycetales</taxon>
        <taxon>Actinomycetaceae</taxon>
        <taxon>Schaalia</taxon>
    </lineage>
</organism>
<dbReference type="InterPro" id="IPR014729">
    <property type="entry name" value="Rossmann-like_a/b/a_fold"/>
</dbReference>
<dbReference type="Proteomes" id="UP001596527">
    <property type="component" value="Unassembled WGS sequence"/>
</dbReference>